<reference evidence="2" key="1">
    <citation type="journal article" date="2019" name="Int. J. Syst. Evol. Microbiol.">
        <title>The Global Catalogue of Microorganisms (GCM) 10K type strain sequencing project: providing services to taxonomists for standard genome sequencing and annotation.</title>
        <authorList>
            <consortium name="The Broad Institute Genomics Platform"/>
            <consortium name="The Broad Institute Genome Sequencing Center for Infectious Disease"/>
            <person name="Wu L."/>
            <person name="Ma J."/>
        </authorList>
    </citation>
    <scope>NUCLEOTIDE SEQUENCE [LARGE SCALE GENOMIC DNA]</scope>
    <source>
        <strain evidence="2">CCM 8725</strain>
    </source>
</reference>
<protein>
    <submittedName>
        <fullName evidence="1">Uncharacterized protein</fullName>
    </submittedName>
</protein>
<accession>A0ABW5FF28</accession>
<dbReference type="RefSeq" id="WP_209990854.1">
    <property type="nucleotide sequence ID" value="NZ_JBHUKY010000045.1"/>
</dbReference>
<keyword evidence="2" id="KW-1185">Reference proteome</keyword>
<organism evidence="1 2">
    <name type="scientific">Paenibacillus rhizoplanae</name>
    <dbReference type="NCBI Taxonomy" id="1917181"/>
    <lineage>
        <taxon>Bacteria</taxon>
        <taxon>Bacillati</taxon>
        <taxon>Bacillota</taxon>
        <taxon>Bacilli</taxon>
        <taxon>Bacillales</taxon>
        <taxon>Paenibacillaceae</taxon>
        <taxon>Paenibacillus</taxon>
    </lineage>
</organism>
<evidence type="ECO:0000313" key="2">
    <source>
        <dbReference type="Proteomes" id="UP001597448"/>
    </source>
</evidence>
<comment type="caution">
    <text evidence="1">The sequence shown here is derived from an EMBL/GenBank/DDBJ whole genome shotgun (WGS) entry which is preliminary data.</text>
</comment>
<evidence type="ECO:0000313" key="1">
    <source>
        <dbReference type="EMBL" id="MFD2412677.1"/>
    </source>
</evidence>
<sequence length="104" mass="11752">MVKVTGFKELNNRLNRISKGAQELGAQKQMSFDELFPDSFIRKHTPSENISDFLDGVGVKSKEDFAALPQEDLESYVRSTTKFSTFHEMSQAALAEVVYKKLGF</sequence>
<dbReference type="Proteomes" id="UP001597448">
    <property type="component" value="Unassembled WGS sequence"/>
</dbReference>
<gene>
    <name evidence="1" type="ORF">ACFSX3_22550</name>
</gene>
<proteinExistence type="predicted"/>
<name>A0ABW5FF28_9BACL</name>
<dbReference type="EMBL" id="JBHUKY010000045">
    <property type="protein sequence ID" value="MFD2412677.1"/>
    <property type="molecule type" value="Genomic_DNA"/>
</dbReference>